<dbReference type="RefSeq" id="XP_026487172.2">
    <property type="nucleotide sequence ID" value="XM_026631387.2"/>
</dbReference>
<dbReference type="OrthoDB" id="6920305at2759"/>
<keyword evidence="1" id="KW-0812">Transmembrane</keyword>
<evidence type="ECO:0000313" key="2">
    <source>
        <dbReference type="Proteomes" id="UP001652626"/>
    </source>
</evidence>
<reference evidence="3" key="1">
    <citation type="submission" date="2025-08" db="UniProtKB">
        <authorList>
            <consortium name="RefSeq"/>
        </authorList>
    </citation>
    <scope>IDENTIFICATION</scope>
    <source>
        <tissue evidence="3">Whole body</tissue>
    </source>
</reference>
<keyword evidence="2" id="KW-1185">Reference proteome</keyword>
<evidence type="ECO:0000313" key="3">
    <source>
        <dbReference type="RefSeq" id="XP_026487172.2"/>
    </source>
</evidence>
<proteinExistence type="predicted"/>
<dbReference type="Proteomes" id="UP001652626">
    <property type="component" value="Chromosome 9"/>
</dbReference>
<protein>
    <submittedName>
        <fullName evidence="3">Uncharacterized protein LOC113394174</fullName>
    </submittedName>
</protein>
<gene>
    <name evidence="3" type="primary">LOC113394174</name>
</gene>
<sequence length="212" mass="23728">MCSNRAIADSLECCMDDLVECFEDFVKKSLFVISFGVCLIIAMLAYILKVVKERPPIQNIIAEDAASAQYEIRNMEQKDDHSLKNDIFSKFSQKNKPKDDILFPSESYVQTTTAVNTIPRLQTMPSYDERVLREIGFSSCSKSGCKRRFGNNNDVPSRVPIPNLTSSPPKYKSIHSILLSKHNISSSQLCSKTKRGSSCSICSNNDGDAQPR</sequence>
<accession>A0A8B8HRM9</accession>
<dbReference type="AlphaFoldDB" id="A0A8B8HRM9"/>
<name>A0A8B8HRM9_VANTA</name>
<dbReference type="OMA" id="MDDLVEC"/>
<dbReference type="GeneID" id="113394174"/>
<evidence type="ECO:0000256" key="1">
    <source>
        <dbReference type="SAM" id="Phobius"/>
    </source>
</evidence>
<keyword evidence="1" id="KW-1133">Transmembrane helix</keyword>
<feature type="transmembrane region" description="Helical" evidence="1">
    <location>
        <begin position="30"/>
        <end position="48"/>
    </location>
</feature>
<organism evidence="2 3">
    <name type="scientific">Vanessa tameamea</name>
    <name type="common">Kamehameha butterfly</name>
    <dbReference type="NCBI Taxonomy" id="334116"/>
    <lineage>
        <taxon>Eukaryota</taxon>
        <taxon>Metazoa</taxon>
        <taxon>Ecdysozoa</taxon>
        <taxon>Arthropoda</taxon>
        <taxon>Hexapoda</taxon>
        <taxon>Insecta</taxon>
        <taxon>Pterygota</taxon>
        <taxon>Neoptera</taxon>
        <taxon>Endopterygota</taxon>
        <taxon>Lepidoptera</taxon>
        <taxon>Glossata</taxon>
        <taxon>Ditrysia</taxon>
        <taxon>Papilionoidea</taxon>
        <taxon>Nymphalidae</taxon>
        <taxon>Nymphalinae</taxon>
        <taxon>Vanessa</taxon>
    </lineage>
</organism>
<keyword evidence="1" id="KW-0472">Membrane</keyword>